<keyword evidence="11" id="KW-0812">Transmembrane</keyword>
<feature type="transmembrane region" description="Helical" evidence="11">
    <location>
        <begin position="34"/>
        <end position="55"/>
    </location>
</feature>
<dbReference type="CDD" id="cd16917">
    <property type="entry name" value="HATPase_UhpB-NarQ-NarX-like"/>
    <property type="match status" value="1"/>
</dbReference>
<protein>
    <recommendedName>
        <fullName evidence="2">histidine kinase</fullName>
        <ecNumber evidence="2">2.7.13.3</ecNumber>
    </recommendedName>
</protein>
<feature type="coiled-coil region" evidence="9">
    <location>
        <begin position="146"/>
        <end position="173"/>
    </location>
</feature>
<feature type="region of interest" description="Disordered" evidence="10">
    <location>
        <begin position="400"/>
        <end position="482"/>
    </location>
</feature>
<dbReference type="PANTHER" id="PTHR24421">
    <property type="entry name" value="NITRATE/NITRITE SENSOR PROTEIN NARX-RELATED"/>
    <property type="match status" value="1"/>
</dbReference>
<evidence type="ECO:0000256" key="6">
    <source>
        <dbReference type="ARBA" id="ARBA00022777"/>
    </source>
</evidence>
<feature type="region of interest" description="Disordered" evidence="10">
    <location>
        <begin position="315"/>
        <end position="364"/>
    </location>
</feature>
<feature type="domain" description="Signal transduction histidine kinase subgroup 3 dimerisation and phosphoacceptor" evidence="12">
    <location>
        <begin position="171"/>
        <end position="232"/>
    </location>
</feature>
<evidence type="ECO:0000256" key="10">
    <source>
        <dbReference type="SAM" id="MobiDB-lite"/>
    </source>
</evidence>
<name>A0ABV5MMI7_9ACTN</name>
<keyword evidence="14" id="KW-1185">Reference proteome</keyword>
<evidence type="ECO:0000313" key="13">
    <source>
        <dbReference type="EMBL" id="MFB9450064.1"/>
    </source>
</evidence>
<evidence type="ECO:0000256" key="7">
    <source>
        <dbReference type="ARBA" id="ARBA00022840"/>
    </source>
</evidence>
<dbReference type="Proteomes" id="UP001589608">
    <property type="component" value="Unassembled WGS sequence"/>
</dbReference>
<feature type="compositionally biased region" description="Low complexity" evidence="10">
    <location>
        <begin position="424"/>
        <end position="436"/>
    </location>
</feature>
<proteinExistence type="predicted"/>
<evidence type="ECO:0000256" key="4">
    <source>
        <dbReference type="ARBA" id="ARBA00022679"/>
    </source>
</evidence>
<evidence type="ECO:0000256" key="2">
    <source>
        <dbReference type="ARBA" id="ARBA00012438"/>
    </source>
</evidence>
<feature type="transmembrane region" description="Helical" evidence="11">
    <location>
        <begin position="62"/>
        <end position="90"/>
    </location>
</feature>
<keyword evidence="11" id="KW-0472">Membrane</keyword>
<dbReference type="PANTHER" id="PTHR24421:SF10">
    <property type="entry name" value="NITRATE_NITRITE SENSOR PROTEIN NARQ"/>
    <property type="match status" value="1"/>
</dbReference>
<evidence type="ECO:0000256" key="3">
    <source>
        <dbReference type="ARBA" id="ARBA00022553"/>
    </source>
</evidence>
<dbReference type="InterPro" id="IPR050482">
    <property type="entry name" value="Sensor_HK_TwoCompSys"/>
</dbReference>
<evidence type="ECO:0000256" key="8">
    <source>
        <dbReference type="ARBA" id="ARBA00023012"/>
    </source>
</evidence>
<evidence type="ECO:0000313" key="14">
    <source>
        <dbReference type="Proteomes" id="UP001589608"/>
    </source>
</evidence>
<comment type="catalytic activity">
    <reaction evidence="1">
        <text>ATP + protein L-histidine = ADP + protein N-phospho-L-histidine.</text>
        <dbReference type="EC" id="2.7.13.3"/>
    </reaction>
</comment>
<dbReference type="GO" id="GO:0016301">
    <property type="term" value="F:kinase activity"/>
    <property type="evidence" value="ECO:0007669"/>
    <property type="project" value="UniProtKB-KW"/>
</dbReference>
<feature type="compositionally biased region" description="Low complexity" evidence="10">
    <location>
        <begin position="446"/>
        <end position="458"/>
    </location>
</feature>
<evidence type="ECO:0000256" key="1">
    <source>
        <dbReference type="ARBA" id="ARBA00000085"/>
    </source>
</evidence>
<evidence type="ECO:0000256" key="11">
    <source>
        <dbReference type="SAM" id="Phobius"/>
    </source>
</evidence>
<dbReference type="EMBL" id="JBHMCA010000070">
    <property type="protein sequence ID" value="MFB9450064.1"/>
    <property type="molecule type" value="Genomic_DNA"/>
</dbReference>
<comment type="caution">
    <text evidence="13">The sequence shown here is derived from an EMBL/GenBank/DDBJ whole genome shotgun (WGS) entry which is preliminary data.</text>
</comment>
<keyword evidence="4" id="KW-0808">Transferase</keyword>
<dbReference type="Gene3D" id="3.30.565.10">
    <property type="entry name" value="Histidine kinase-like ATPase, C-terminal domain"/>
    <property type="match status" value="1"/>
</dbReference>
<feature type="transmembrane region" description="Helical" evidence="11">
    <location>
        <begin position="120"/>
        <end position="140"/>
    </location>
</feature>
<evidence type="ECO:0000256" key="5">
    <source>
        <dbReference type="ARBA" id="ARBA00022741"/>
    </source>
</evidence>
<dbReference type="Gene3D" id="1.20.5.1930">
    <property type="match status" value="1"/>
</dbReference>
<dbReference type="Pfam" id="PF07730">
    <property type="entry name" value="HisKA_3"/>
    <property type="match status" value="1"/>
</dbReference>
<feature type="transmembrane region" description="Helical" evidence="11">
    <location>
        <begin position="96"/>
        <end position="113"/>
    </location>
</feature>
<dbReference type="InterPro" id="IPR036890">
    <property type="entry name" value="HATPase_C_sf"/>
</dbReference>
<keyword evidence="7" id="KW-0067">ATP-binding</keyword>
<gene>
    <name evidence="13" type="ORF">ACFFTR_43890</name>
</gene>
<keyword evidence="9" id="KW-0175">Coiled coil</keyword>
<keyword evidence="6 13" id="KW-0418">Kinase</keyword>
<dbReference type="InterPro" id="IPR011712">
    <property type="entry name" value="Sig_transdc_His_kin_sub3_dim/P"/>
</dbReference>
<keyword evidence="3" id="KW-0597">Phosphoprotein</keyword>
<evidence type="ECO:0000256" key="9">
    <source>
        <dbReference type="SAM" id="Coils"/>
    </source>
</evidence>
<dbReference type="SUPFAM" id="SSF55874">
    <property type="entry name" value="ATPase domain of HSP90 chaperone/DNA topoisomerase II/histidine kinase"/>
    <property type="match status" value="1"/>
</dbReference>
<sequence length="482" mass="49187">MRRRAIDWLIALLCAVTTAGPAMDSTLFGGSPYGGWRCGPAILVPLAALTGVAALMRRRRPLLFAAAAGLAWVVAAAYPAVVAATFTLGAHGRPRRSAGVAVAVVTAAVAIPFRREGMDAVIPLSVAVCVAPALLGLWLAGRRDVLTGLRERAERAEREAVLLADQARAEERARIAHDMHDVVTHRIGLMVLHATALEVAAPADRPPIARRIGAIGREALGELRALVGVLHNDRSPPLAPSPTLADLARLAAESRAAGTAVRLSTAGPQRPLPALVEQAAYRVVQEALTNVRTHAPATSAGVHLRYSRDHLTIMVTNTSPDPGAAEPAARPTRPRESADGGSGPAADDQAGRGPGAAGAGRDGGFGLIGLRERVRLLGGTLTAGPARDGRFVLTATIPVPPAGPGAPATSEPVAEGLPVGREPSAASGSSAAGRPLPRSEPPENEPPSGGEPPDSSEAPAREGPPPERGPAATDDAPAGSGA</sequence>
<feature type="compositionally biased region" description="Gly residues" evidence="10">
    <location>
        <begin position="352"/>
        <end position="364"/>
    </location>
</feature>
<dbReference type="EC" id="2.7.13.3" evidence="2"/>
<keyword evidence="11" id="KW-1133">Transmembrane helix</keyword>
<dbReference type="RefSeq" id="WP_223093351.1">
    <property type="nucleotide sequence ID" value="NZ_CP061913.1"/>
</dbReference>
<keyword evidence="5" id="KW-0547">Nucleotide-binding</keyword>
<evidence type="ECO:0000259" key="12">
    <source>
        <dbReference type="Pfam" id="PF07730"/>
    </source>
</evidence>
<accession>A0ABV5MMI7</accession>
<reference evidence="13 14" key="1">
    <citation type="submission" date="2024-09" db="EMBL/GenBank/DDBJ databases">
        <authorList>
            <person name="Sun Q."/>
            <person name="Mori K."/>
        </authorList>
    </citation>
    <scope>NUCLEOTIDE SEQUENCE [LARGE SCALE GENOMIC DNA]</scope>
    <source>
        <strain evidence="13 14">JCM 3307</strain>
    </source>
</reference>
<keyword evidence="8" id="KW-0902">Two-component regulatory system</keyword>
<organism evidence="13 14">
    <name type="scientific">Dactylosporangium vinaceum</name>
    <dbReference type="NCBI Taxonomy" id="53362"/>
    <lineage>
        <taxon>Bacteria</taxon>
        <taxon>Bacillati</taxon>
        <taxon>Actinomycetota</taxon>
        <taxon>Actinomycetes</taxon>
        <taxon>Micromonosporales</taxon>
        <taxon>Micromonosporaceae</taxon>
        <taxon>Dactylosporangium</taxon>
    </lineage>
</organism>